<gene>
    <name evidence="1" type="ORF">Adt_46844</name>
</gene>
<dbReference type="Pfam" id="PF03004">
    <property type="entry name" value="Transposase_24"/>
    <property type="match status" value="1"/>
</dbReference>
<dbReference type="AlphaFoldDB" id="A0ABD1NXH5"/>
<reference evidence="2" key="1">
    <citation type="submission" date="2024-07" db="EMBL/GenBank/DDBJ databases">
        <title>Two chromosome-level genome assemblies of Korean endemic species Abeliophyllum distichum and Forsythia ovata (Oleaceae).</title>
        <authorList>
            <person name="Jang H."/>
        </authorList>
    </citation>
    <scope>NUCLEOTIDE SEQUENCE [LARGE SCALE GENOMIC DNA]</scope>
</reference>
<accession>A0ABD1NXH5</accession>
<sequence>MEVEWNEYMQPIGVNRSAFMSYLGTLARNGMRLPLTYAKWSNMDQHLVDYVWKEIEYNTNAPPGSRRNCLKSVADMWRDWKSRMKRKYYNGKTKEECLAIVPQEISVEQLKVLVEYWRNLRKKQAKSYDVRTSSSHWEKSCANIRREMEEDGKPTDTLSVYIEMRTDLGGNPKDDYAAALIHEFNKKLNDLPMEERNLVEKRDKILMDVLGDEGHGRVRTRGSGPTPSEIYGKKVTSPELDSSYKERLRSEIVQDLSKEFEDKFNSMNSQIEFLKSQLLLSQEQEQTMGASTSHINATTADQVHHMSTDHEVSEH</sequence>
<keyword evidence="2" id="KW-1185">Reference proteome</keyword>
<name>A0ABD1NXH5_9LAMI</name>
<dbReference type="PANTHER" id="PTHR33144">
    <property type="entry name" value="OS10G0409366 PROTEIN-RELATED"/>
    <property type="match status" value="1"/>
</dbReference>
<dbReference type="Proteomes" id="UP001604336">
    <property type="component" value="Unassembled WGS sequence"/>
</dbReference>
<organism evidence="1 2">
    <name type="scientific">Abeliophyllum distichum</name>
    <dbReference type="NCBI Taxonomy" id="126358"/>
    <lineage>
        <taxon>Eukaryota</taxon>
        <taxon>Viridiplantae</taxon>
        <taxon>Streptophyta</taxon>
        <taxon>Embryophyta</taxon>
        <taxon>Tracheophyta</taxon>
        <taxon>Spermatophyta</taxon>
        <taxon>Magnoliopsida</taxon>
        <taxon>eudicotyledons</taxon>
        <taxon>Gunneridae</taxon>
        <taxon>Pentapetalae</taxon>
        <taxon>asterids</taxon>
        <taxon>lamiids</taxon>
        <taxon>Lamiales</taxon>
        <taxon>Oleaceae</taxon>
        <taxon>Forsythieae</taxon>
        <taxon>Abeliophyllum</taxon>
    </lineage>
</organism>
<comment type="caution">
    <text evidence="1">The sequence shown here is derived from an EMBL/GenBank/DDBJ whole genome shotgun (WGS) entry which is preliminary data.</text>
</comment>
<dbReference type="InterPro" id="IPR004252">
    <property type="entry name" value="Probable_transposase_24"/>
</dbReference>
<proteinExistence type="predicted"/>
<evidence type="ECO:0000313" key="2">
    <source>
        <dbReference type="Proteomes" id="UP001604336"/>
    </source>
</evidence>
<evidence type="ECO:0000313" key="1">
    <source>
        <dbReference type="EMBL" id="KAL2456325.1"/>
    </source>
</evidence>
<protein>
    <submittedName>
        <fullName evidence="1">Plant transposase (Ptta/En/Spm family)</fullName>
    </submittedName>
</protein>
<dbReference type="EMBL" id="JBFOLK010000120">
    <property type="protein sequence ID" value="KAL2456325.1"/>
    <property type="molecule type" value="Genomic_DNA"/>
</dbReference>
<dbReference type="PANTHER" id="PTHR33144:SF52">
    <property type="match status" value="1"/>
</dbReference>